<keyword evidence="2" id="KW-1185">Reference proteome</keyword>
<reference evidence="2" key="1">
    <citation type="journal article" date="2019" name="Int. J. Syst. Evol. Microbiol.">
        <title>The Global Catalogue of Microorganisms (GCM) 10K type strain sequencing project: providing services to taxonomists for standard genome sequencing and annotation.</title>
        <authorList>
            <consortium name="The Broad Institute Genomics Platform"/>
            <consortium name="The Broad Institute Genome Sequencing Center for Infectious Disease"/>
            <person name="Wu L."/>
            <person name="Ma J."/>
        </authorList>
    </citation>
    <scope>NUCLEOTIDE SEQUENCE [LARGE SCALE GENOMIC DNA]</scope>
    <source>
        <strain evidence="2">CGMCC 4.7178</strain>
    </source>
</reference>
<gene>
    <name evidence="1" type="ORF">GCM10012287_35720</name>
</gene>
<evidence type="ECO:0000313" key="1">
    <source>
        <dbReference type="EMBL" id="GGO52122.1"/>
    </source>
</evidence>
<evidence type="ECO:0000313" key="2">
    <source>
        <dbReference type="Proteomes" id="UP000631535"/>
    </source>
</evidence>
<organism evidence="1 2">
    <name type="scientific">Streptomyces daqingensis</name>
    <dbReference type="NCBI Taxonomy" id="1472640"/>
    <lineage>
        <taxon>Bacteria</taxon>
        <taxon>Bacillati</taxon>
        <taxon>Actinomycetota</taxon>
        <taxon>Actinomycetes</taxon>
        <taxon>Kitasatosporales</taxon>
        <taxon>Streptomycetaceae</taxon>
        <taxon>Streptomyces</taxon>
    </lineage>
</organism>
<name>A0ABQ2MI01_9ACTN</name>
<protein>
    <submittedName>
        <fullName evidence="1">Uncharacterized protein</fullName>
    </submittedName>
</protein>
<proteinExistence type="predicted"/>
<comment type="caution">
    <text evidence="1">The sequence shown here is derived from an EMBL/GenBank/DDBJ whole genome shotgun (WGS) entry which is preliminary data.</text>
</comment>
<sequence length="55" mass="5713">MPVRYGLGYGLFGNAYGWGDGLTGLRASAAGCLPPVHGQGCELPSRGRVHVRARG</sequence>
<dbReference type="Proteomes" id="UP000631535">
    <property type="component" value="Unassembled WGS sequence"/>
</dbReference>
<accession>A0ABQ2MI01</accession>
<dbReference type="EMBL" id="BMMP01000011">
    <property type="protein sequence ID" value="GGO52122.1"/>
    <property type="molecule type" value="Genomic_DNA"/>
</dbReference>